<name>A0A9W4WXK7_9GLOM</name>
<proteinExistence type="predicted"/>
<protein>
    <submittedName>
        <fullName evidence="2">16144_t:CDS:1</fullName>
    </submittedName>
</protein>
<reference evidence="2" key="1">
    <citation type="submission" date="2022-08" db="EMBL/GenBank/DDBJ databases">
        <authorList>
            <person name="Kallberg Y."/>
            <person name="Tangrot J."/>
            <person name="Rosling A."/>
        </authorList>
    </citation>
    <scope>NUCLEOTIDE SEQUENCE</scope>
    <source>
        <strain evidence="2">Wild A</strain>
    </source>
</reference>
<feature type="non-terminal residue" evidence="2">
    <location>
        <position position="55"/>
    </location>
</feature>
<evidence type="ECO:0000256" key="1">
    <source>
        <dbReference type="SAM" id="MobiDB-lite"/>
    </source>
</evidence>
<accession>A0A9W4WXK7</accession>
<evidence type="ECO:0000313" key="3">
    <source>
        <dbReference type="Proteomes" id="UP001153678"/>
    </source>
</evidence>
<dbReference type="AlphaFoldDB" id="A0A9W4WXK7"/>
<comment type="caution">
    <text evidence="2">The sequence shown here is derived from an EMBL/GenBank/DDBJ whole genome shotgun (WGS) entry which is preliminary data.</text>
</comment>
<dbReference type="Proteomes" id="UP001153678">
    <property type="component" value="Unassembled WGS sequence"/>
</dbReference>
<keyword evidence="3" id="KW-1185">Reference proteome</keyword>
<feature type="compositionally biased region" description="Low complexity" evidence="1">
    <location>
        <begin position="42"/>
        <end position="55"/>
    </location>
</feature>
<feature type="region of interest" description="Disordered" evidence="1">
    <location>
        <begin position="35"/>
        <end position="55"/>
    </location>
</feature>
<dbReference type="EMBL" id="CAMKVN010009196">
    <property type="protein sequence ID" value="CAI2193188.1"/>
    <property type="molecule type" value="Genomic_DNA"/>
</dbReference>
<evidence type="ECO:0000313" key="2">
    <source>
        <dbReference type="EMBL" id="CAI2193188.1"/>
    </source>
</evidence>
<sequence length="55" mass="6408">MNSTYTHEIFCPEILETHSINTLSEAFEQLKSLYQNDDNSEFENNQSESNPIPEK</sequence>
<organism evidence="2 3">
    <name type="scientific">Funneliformis geosporum</name>
    <dbReference type="NCBI Taxonomy" id="1117311"/>
    <lineage>
        <taxon>Eukaryota</taxon>
        <taxon>Fungi</taxon>
        <taxon>Fungi incertae sedis</taxon>
        <taxon>Mucoromycota</taxon>
        <taxon>Glomeromycotina</taxon>
        <taxon>Glomeromycetes</taxon>
        <taxon>Glomerales</taxon>
        <taxon>Glomeraceae</taxon>
        <taxon>Funneliformis</taxon>
    </lineage>
</organism>
<gene>
    <name evidence="2" type="ORF">FWILDA_LOCUS15949</name>
</gene>